<organism evidence="2 3">
    <name type="scientific">Hermetia illucens</name>
    <name type="common">Black soldier fly</name>
    <dbReference type="NCBI Taxonomy" id="343691"/>
    <lineage>
        <taxon>Eukaryota</taxon>
        <taxon>Metazoa</taxon>
        <taxon>Ecdysozoa</taxon>
        <taxon>Arthropoda</taxon>
        <taxon>Hexapoda</taxon>
        <taxon>Insecta</taxon>
        <taxon>Pterygota</taxon>
        <taxon>Neoptera</taxon>
        <taxon>Endopterygota</taxon>
        <taxon>Diptera</taxon>
        <taxon>Brachycera</taxon>
        <taxon>Stratiomyomorpha</taxon>
        <taxon>Stratiomyidae</taxon>
        <taxon>Hermetiinae</taxon>
        <taxon>Hermetia</taxon>
    </lineage>
</organism>
<dbReference type="OrthoDB" id="8192746at2759"/>
<name>A0A7R8UTF1_HERIL</name>
<evidence type="ECO:0000313" key="2">
    <source>
        <dbReference type="EMBL" id="CAD7086744.1"/>
    </source>
</evidence>
<proteinExistence type="predicted"/>
<feature type="compositionally biased region" description="Low complexity" evidence="1">
    <location>
        <begin position="459"/>
        <end position="479"/>
    </location>
</feature>
<accession>A0A7R8UTF1</accession>
<sequence>MNNFALRDVHGTITQVQKILESDPTLPRLTRGEIEDLFEEVTKEEYEKSIQAGDLSRAKHMRALMLVLPFNANHTSSNDLQELYNRPPITKVISNEPKEEKKQKIVIPSGKVEIVNVNKQDPTTYKPSFRIKPLKTIPDPTTYHPKPTTVRTITTDYFVTPTPRTTTTTLISTPSNSPVFAPSFEGTQNRFSSHYSSEQSDFDSAPFKPIPTNSKPIDPELEEILKSLGFSAQSQSKKRFKLDEPPPEELSKRMLSSTIRKDDLPEPFAFLPAAPTISAQDFTKGLSPSISPRDFGTFKPIPEASGEVPADLETYLKKFGLFPPFESRSQKALRESLTKISDRIDVNVGDEDRKDTSNPEFKKNTFKPSDTDEEDYKKLQELLKTLQELQRLNSTLNKDALEKLDPRYFNLSETLLAQGPNPILENELDLSKNEIKRQTESPEPTKYSLDLNVDETNQPAETTTPTSASETTTESNSISNTEIDKIFVVTPEPNFKFPATTATTTTEEAPRNNAAELGDSFAGGLGDAENAEPLPPPRRNGFYFLSDWNSFLEVGEDPDKIIVRFDPKVGDPSRFIPVNVP</sequence>
<evidence type="ECO:0000313" key="3">
    <source>
        <dbReference type="Proteomes" id="UP000594454"/>
    </source>
</evidence>
<dbReference type="InParanoid" id="A0A7R8UTF1"/>
<dbReference type="Proteomes" id="UP000594454">
    <property type="component" value="Chromosome 4"/>
</dbReference>
<feature type="region of interest" description="Disordered" evidence="1">
    <location>
        <begin position="349"/>
        <end position="374"/>
    </location>
</feature>
<evidence type="ECO:0000256" key="1">
    <source>
        <dbReference type="SAM" id="MobiDB-lite"/>
    </source>
</evidence>
<feature type="compositionally biased region" description="Basic and acidic residues" evidence="1">
    <location>
        <begin position="349"/>
        <end position="363"/>
    </location>
</feature>
<feature type="region of interest" description="Disordered" evidence="1">
    <location>
        <begin position="435"/>
        <end position="479"/>
    </location>
</feature>
<protein>
    <submittedName>
        <fullName evidence="2">Uncharacterized protein</fullName>
    </submittedName>
</protein>
<dbReference type="EMBL" id="LR899012">
    <property type="protein sequence ID" value="CAD7086744.1"/>
    <property type="molecule type" value="Genomic_DNA"/>
</dbReference>
<reference evidence="2 3" key="1">
    <citation type="submission" date="2020-11" db="EMBL/GenBank/DDBJ databases">
        <authorList>
            <person name="Wallbank WR R."/>
            <person name="Pardo Diaz C."/>
            <person name="Kozak K."/>
            <person name="Martin S."/>
            <person name="Jiggins C."/>
            <person name="Moest M."/>
            <person name="Warren A I."/>
            <person name="Generalovic N T."/>
            <person name="Byers J.R.P. K."/>
            <person name="Montejo-Kovacevich G."/>
            <person name="Yen C E."/>
        </authorList>
    </citation>
    <scope>NUCLEOTIDE SEQUENCE [LARGE SCALE GENOMIC DNA]</scope>
</reference>
<dbReference type="AlphaFoldDB" id="A0A7R8UTF1"/>
<keyword evidence="3" id="KW-1185">Reference proteome</keyword>
<gene>
    <name evidence="2" type="ORF">HERILL_LOCUS9493</name>
</gene>